<evidence type="ECO:0000313" key="4">
    <source>
        <dbReference type="EMBL" id="KEZ41280.1"/>
    </source>
</evidence>
<dbReference type="HOGENOM" id="CLU_281328_0_0_1"/>
<dbReference type="OMA" id="TRGKCDP"/>
<feature type="region of interest" description="Disordered" evidence="2">
    <location>
        <begin position="230"/>
        <end position="285"/>
    </location>
</feature>
<feature type="compositionally biased region" description="Low complexity" evidence="2">
    <location>
        <begin position="434"/>
        <end position="444"/>
    </location>
</feature>
<feature type="region of interest" description="Disordered" evidence="2">
    <location>
        <begin position="297"/>
        <end position="351"/>
    </location>
</feature>
<dbReference type="EMBL" id="JOWA01000110">
    <property type="protein sequence ID" value="KEZ41280.1"/>
    <property type="molecule type" value="Genomic_DNA"/>
</dbReference>
<dbReference type="CDD" id="cd00067">
    <property type="entry name" value="GAL4"/>
    <property type="match status" value="1"/>
</dbReference>
<evidence type="ECO:0000259" key="3">
    <source>
        <dbReference type="SMART" id="SM00066"/>
    </source>
</evidence>
<accession>A0A084G1R8</accession>
<feature type="compositionally biased region" description="Polar residues" evidence="2">
    <location>
        <begin position="565"/>
        <end position="591"/>
    </location>
</feature>
<feature type="compositionally biased region" description="Polar residues" evidence="2">
    <location>
        <begin position="976"/>
        <end position="997"/>
    </location>
</feature>
<feature type="compositionally biased region" description="Polar residues" evidence="2">
    <location>
        <begin position="941"/>
        <end position="965"/>
    </location>
</feature>
<feature type="compositionally biased region" description="Polar residues" evidence="2">
    <location>
        <begin position="800"/>
        <end position="817"/>
    </location>
</feature>
<dbReference type="KEGG" id="sapo:SAPIO_CDS7373"/>
<reference evidence="4 5" key="1">
    <citation type="journal article" date="2014" name="Genome Announc.">
        <title>Draft genome sequence of the pathogenic fungus Scedosporium apiospermum.</title>
        <authorList>
            <person name="Vandeputte P."/>
            <person name="Ghamrawi S."/>
            <person name="Rechenmann M."/>
            <person name="Iltis A."/>
            <person name="Giraud S."/>
            <person name="Fleury M."/>
            <person name="Thornton C."/>
            <person name="Delhaes L."/>
            <person name="Meyer W."/>
            <person name="Papon N."/>
            <person name="Bouchara J.P."/>
        </authorList>
    </citation>
    <scope>NUCLEOTIDE SEQUENCE [LARGE SCALE GENOMIC DNA]</scope>
    <source>
        <strain evidence="4 5">IHEM 14462</strain>
    </source>
</reference>
<dbReference type="GO" id="GO:0000981">
    <property type="term" value="F:DNA-binding transcription factor activity, RNA polymerase II-specific"/>
    <property type="evidence" value="ECO:0007669"/>
    <property type="project" value="InterPro"/>
</dbReference>
<dbReference type="InterPro" id="IPR001138">
    <property type="entry name" value="Zn2Cys6_DnaBD"/>
</dbReference>
<feature type="compositionally biased region" description="Basic residues" evidence="2">
    <location>
        <begin position="313"/>
        <end position="326"/>
    </location>
</feature>
<feature type="compositionally biased region" description="Polar residues" evidence="2">
    <location>
        <begin position="746"/>
        <end position="755"/>
    </location>
</feature>
<feature type="compositionally biased region" description="Low complexity" evidence="2">
    <location>
        <begin position="882"/>
        <end position="895"/>
    </location>
</feature>
<dbReference type="OrthoDB" id="3251668at2759"/>
<dbReference type="Gene3D" id="4.10.240.10">
    <property type="entry name" value="Zn(2)-C6 fungal-type DNA-binding domain"/>
    <property type="match status" value="1"/>
</dbReference>
<feature type="region of interest" description="Disordered" evidence="2">
    <location>
        <begin position="861"/>
        <end position="1077"/>
    </location>
</feature>
<dbReference type="RefSeq" id="XP_016641079.1">
    <property type="nucleotide sequence ID" value="XM_016789252.1"/>
</dbReference>
<feature type="compositionally biased region" description="Polar residues" evidence="2">
    <location>
        <begin position="1051"/>
        <end position="1063"/>
    </location>
</feature>
<feature type="compositionally biased region" description="Low complexity" evidence="2">
    <location>
        <begin position="677"/>
        <end position="697"/>
    </location>
</feature>
<organism evidence="4 5">
    <name type="scientific">Pseudallescheria apiosperma</name>
    <name type="common">Scedosporium apiospermum</name>
    <dbReference type="NCBI Taxonomy" id="563466"/>
    <lineage>
        <taxon>Eukaryota</taxon>
        <taxon>Fungi</taxon>
        <taxon>Dikarya</taxon>
        <taxon>Ascomycota</taxon>
        <taxon>Pezizomycotina</taxon>
        <taxon>Sordariomycetes</taxon>
        <taxon>Hypocreomycetidae</taxon>
        <taxon>Microascales</taxon>
        <taxon>Microascaceae</taxon>
        <taxon>Scedosporium</taxon>
    </lineage>
</organism>
<evidence type="ECO:0000256" key="2">
    <source>
        <dbReference type="SAM" id="MobiDB-lite"/>
    </source>
</evidence>
<feature type="compositionally biased region" description="Polar residues" evidence="2">
    <location>
        <begin position="455"/>
        <end position="465"/>
    </location>
</feature>
<feature type="region of interest" description="Disordered" evidence="2">
    <location>
        <begin position="565"/>
        <end position="697"/>
    </location>
</feature>
<feature type="compositionally biased region" description="Low complexity" evidence="2">
    <location>
        <begin position="999"/>
        <end position="1045"/>
    </location>
</feature>
<feature type="compositionally biased region" description="Polar residues" evidence="2">
    <location>
        <begin position="660"/>
        <end position="676"/>
    </location>
</feature>
<comment type="caution">
    <text evidence="4">The sequence shown here is derived from an EMBL/GenBank/DDBJ whole genome shotgun (WGS) entry which is preliminary data.</text>
</comment>
<keyword evidence="1" id="KW-0539">Nucleus</keyword>
<dbReference type="SUPFAM" id="SSF57701">
    <property type="entry name" value="Zn2/Cys6 DNA-binding domain"/>
    <property type="match status" value="1"/>
</dbReference>
<dbReference type="AlphaFoldDB" id="A0A084G1R8"/>
<evidence type="ECO:0000256" key="1">
    <source>
        <dbReference type="ARBA" id="ARBA00023242"/>
    </source>
</evidence>
<feature type="compositionally biased region" description="Polar residues" evidence="2">
    <location>
        <begin position="862"/>
        <end position="881"/>
    </location>
</feature>
<dbReference type="InterPro" id="IPR036864">
    <property type="entry name" value="Zn2-C6_fun-type_DNA-bd_sf"/>
</dbReference>
<feature type="domain" description="Zn(2)-C6 fungal-type" evidence="3">
    <location>
        <begin position="473"/>
        <end position="516"/>
    </location>
</feature>
<proteinExistence type="predicted"/>
<evidence type="ECO:0000313" key="5">
    <source>
        <dbReference type="Proteomes" id="UP000028545"/>
    </source>
</evidence>
<dbReference type="SMART" id="SM00066">
    <property type="entry name" value="GAL4"/>
    <property type="match status" value="1"/>
</dbReference>
<feature type="compositionally biased region" description="Low complexity" evidence="2">
    <location>
        <begin position="770"/>
        <end position="785"/>
    </location>
</feature>
<keyword evidence="5" id="KW-1185">Reference proteome</keyword>
<name>A0A084G1R8_PSEDA</name>
<feature type="compositionally biased region" description="Low complexity" evidence="2">
    <location>
        <begin position="966"/>
        <end position="975"/>
    </location>
</feature>
<dbReference type="GO" id="GO:0008270">
    <property type="term" value="F:zinc ion binding"/>
    <property type="evidence" value="ECO:0007669"/>
    <property type="project" value="InterPro"/>
</dbReference>
<dbReference type="VEuPathDB" id="FungiDB:SAPIO_CDS7373"/>
<feature type="region of interest" description="Disordered" evidence="2">
    <location>
        <begin position="425"/>
        <end position="476"/>
    </location>
</feature>
<feature type="compositionally biased region" description="Polar residues" evidence="2">
    <location>
        <begin position="330"/>
        <end position="346"/>
    </location>
</feature>
<feature type="compositionally biased region" description="Low complexity" evidence="2">
    <location>
        <begin position="919"/>
        <end position="940"/>
    </location>
</feature>
<sequence length="1114" mass="119631">MADIFSILGQSLKQTANGSSLSGSSIDDLQAHLRKALETKVSAAKAEHISFTYELHSATRFTIPSSQNENEPFSALDGGVTPMSIPDGSNWPSRIISANETIMNQPQDDPVLQKLVARHIATAVGACDGGSWVVREVSRKPHGWTFTYICKHSTQAWLRQNAKSVQNIIVCDYSAKELDPISASRPAFDCRGALIISFSRSSRNITIKYNHTPFHKTVAELLVLFAPPPRPTAPAVVPTPKSAKPSRKRDAPNGSEDGSARKRPRTKKSNGTAASGEQGLPDADGSTLEITMLDASTLSTPGGEAAGEGSARPRPKKKRAPRPSKKKVNEQSGDTASAANDQTPNETVPGAATTMMTQINVDPEEAERRHQRAIELLQGAGIDPNTLSSDQFNIFANQSPALQQESLTMLIQYGAERLRIVHPNKDSSAATQNSPAAEPAAQASEADESALGDTSLPQETQSTPGAKTAGKQRLTRGSCSNCKGKNKCGKEKPACRNCIDAGDECVYPLQKARPAKPKSAATMIEDADVEVEADIDAEVEAETSHVPGEDVMTPHDLDNDPQAIITDTPQPHFIQPSNSLGVGSTTQQDGQNVPVHPYPEFVSQLSQPPEPTSTPAPVVAPSMAQEPTEAKKKKRRRTLPSAPINKRKNDHIPLALPESPATSAWGTATVNPSTLMNPSGGTNQTTTTTTPTSTSQSYLNTQHVAAATHAILQEENRRSSTHAAQKSQTGRSPYQVTAPAPRAKSRQSNRAQSRTPVPERAPSRASNTSALQYQQQTQPRAQQQAVTGATAIMGVGVDSSARQNSGSSRTAQTTTRSPDVATYNAAPSMSGLGNFNYTEFPSQTQNESDQTSHRIAYEPYSNHPTAASANNQSYTYDNSNRSSTSNATGLSSSATQSRTTGYSASTSTSASHWGQQQMTNTNSTVPSTPSTSSYSQPSLTAPVSSYSQPSLTTSASSQNYFNLRDSSSTTTTTTTHGPSNPYTQKAPQQSRQQYPTYNPQPAKQAQMAKQSVQQQRRQNTHQQQHQQLQTQTQTQNHHQQRTQQNWYGFDSSATTSSAQNNYRSARDSHSGYVGAGSYQHHHNSLNLPNHGGSYGGADNDPLIDLLGASVHHRH</sequence>
<dbReference type="Pfam" id="PF00172">
    <property type="entry name" value="Zn_clus"/>
    <property type="match status" value="1"/>
</dbReference>
<protein>
    <recommendedName>
        <fullName evidence="3">Zn(2)-C6 fungal-type domain-containing protein</fullName>
    </recommendedName>
</protein>
<feature type="region of interest" description="Disordered" evidence="2">
    <location>
        <begin position="715"/>
        <end position="827"/>
    </location>
</feature>
<gene>
    <name evidence="4" type="ORF">SAPIO_CDS7373</name>
</gene>
<feature type="compositionally biased region" description="Polar residues" evidence="2">
    <location>
        <begin position="721"/>
        <end position="735"/>
    </location>
</feature>
<dbReference type="GeneID" id="27726445"/>
<dbReference type="Proteomes" id="UP000028545">
    <property type="component" value="Unassembled WGS sequence"/>
</dbReference>
<feature type="compositionally biased region" description="Low complexity" evidence="2">
    <location>
        <begin position="233"/>
        <end position="243"/>
    </location>
</feature>